<dbReference type="Pfam" id="PF01627">
    <property type="entry name" value="Hpt"/>
    <property type="match status" value="1"/>
</dbReference>
<proteinExistence type="predicted"/>
<dbReference type="SMART" id="SM00073">
    <property type="entry name" value="HPT"/>
    <property type="match status" value="1"/>
</dbReference>
<feature type="modified residue" description="Phosphohistidine" evidence="1">
    <location>
        <position position="126"/>
    </location>
</feature>
<dbReference type="InParanoid" id="A0A286UCS7"/>
<dbReference type="SUPFAM" id="SSF47226">
    <property type="entry name" value="Histidine-containing phosphotransfer domain, HPT domain"/>
    <property type="match status" value="1"/>
</dbReference>
<evidence type="ECO:0000313" key="5">
    <source>
        <dbReference type="Proteomes" id="UP000217199"/>
    </source>
</evidence>
<dbReference type="InterPro" id="IPR036641">
    <property type="entry name" value="HPT_dom_sf"/>
</dbReference>
<protein>
    <submittedName>
        <fullName evidence="4">Histidine-phosphotransfer domain HPT domain-containing</fullName>
    </submittedName>
</protein>
<dbReference type="GO" id="GO:0005634">
    <property type="term" value="C:nucleus"/>
    <property type="evidence" value="ECO:0007669"/>
    <property type="project" value="TreeGrafter"/>
</dbReference>
<dbReference type="GO" id="GO:0009927">
    <property type="term" value="F:histidine phosphotransfer kinase activity"/>
    <property type="evidence" value="ECO:0007669"/>
    <property type="project" value="InterPro"/>
</dbReference>
<dbReference type="CDD" id="cd00088">
    <property type="entry name" value="HPT"/>
    <property type="match status" value="1"/>
</dbReference>
<dbReference type="InterPro" id="IPR008207">
    <property type="entry name" value="Sig_transdc_His_kin_Hpt_dom"/>
</dbReference>
<dbReference type="PANTHER" id="PTHR28242">
    <property type="entry name" value="PHOSPHORELAY INTERMEDIATE PROTEIN YPD1"/>
    <property type="match status" value="1"/>
</dbReference>
<accession>A0A286UCS7</accession>
<dbReference type="STRING" id="2282107.A0A286UCS7"/>
<feature type="domain" description="HPt" evidence="3">
    <location>
        <begin position="87"/>
        <end position="185"/>
    </location>
</feature>
<dbReference type="Proteomes" id="UP000217199">
    <property type="component" value="Unassembled WGS sequence"/>
</dbReference>
<dbReference type="PROSITE" id="PS50894">
    <property type="entry name" value="HPT"/>
    <property type="match status" value="1"/>
</dbReference>
<organism evidence="4 5">
    <name type="scientific">Pyrrhoderma noxium</name>
    <dbReference type="NCBI Taxonomy" id="2282107"/>
    <lineage>
        <taxon>Eukaryota</taxon>
        <taxon>Fungi</taxon>
        <taxon>Dikarya</taxon>
        <taxon>Basidiomycota</taxon>
        <taxon>Agaricomycotina</taxon>
        <taxon>Agaricomycetes</taxon>
        <taxon>Hymenochaetales</taxon>
        <taxon>Hymenochaetaceae</taxon>
        <taxon>Pyrrhoderma</taxon>
    </lineage>
</organism>
<dbReference type="Gene3D" id="1.20.120.160">
    <property type="entry name" value="HPT domain"/>
    <property type="match status" value="1"/>
</dbReference>
<dbReference type="GO" id="GO:0000160">
    <property type="term" value="P:phosphorelay signal transduction system"/>
    <property type="evidence" value="ECO:0007669"/>
    <property type="project" value="InterPro"/>
</dbReference>
<sequence length="203" mass="21835">MAAAATAVPPPAATAPSPRSSDGPVSAKLMTTKSPPLSPTVEKELPVASSSDQPDAPTDSADTSSSPNGVIDMETFHQILDLDEDETHDFSAGMAWAYFEQAGTTFQDMEEALAAKDLTKLSSLGHFLKGSSAALGVAKVQASCERMQHYGQRRDEEAGVSLTDEDALNMIESLLTQVKKEYSDAEKWLREWYKEHGVDQDAV</sequence>
<dbReference type="FunFam" id="1.20.120.160:FF:000007">
    <property type="entry name" value="Multistep phosphorelay regulator 1"/>
    <property type="match status" value="1"/>
</dbReference>
<dbReference type="InterPro" id="IPR045871">
    <property type="entry name" value="AHP1-5/YPD1"/>
</dbReference>
<feature type="region of interest" description="Disordered" evidence="2">
    <location>
        <begin position="1"/>
        <end position="70"/>
    </location>
</feature>
<evidence type="ECO:0000256" key="1">
    <source>
        <dbReference type="PROSITE-ProRule" id="PRU00110"/>
    </source>
</evidence>
<dbReference type="PANTHER" id="PTHR28242:SF52">
    <property type="entry name" value="PHOSPHORELAY INTERMEDIATE PROTEIN YPD1"/>
    <property type="match status" value="1"/>
</dbReference>
<feature type="compositionally biased region" description="Low complexity" evidence="2">
    <location>
        <begin position="54"/>
        <end position="67"/>
    </location>
</feature>
<dbReference type="OrthoDB" id="1673781at2759"/>
<evidence type="ECO:0000313" key="4">
    <source>
        <dbReference type="EMBL" id="PAV17315.1"/>
    </source>
</evidence>
<dbReference type="GO" id="GO:0005737">
    <property type="term" value="C:cytoplasm"/>
    <property type="evidence" value="ECO:0007669"/>
    <property type="project" value="TreeGrafter"/>
</dbReference>
<comment type="caution">
    <text evidence="4">The sequence shown here is derived from an EMBL/GenBank/DDBJ whole genome shotgun (WGS) entry which is preliminary data.</text>
</comment>
<dbReference type="EMBL" id="NBII01000007">
    <property type="protein sequence ID" value="PAV17315.1"/>
    <property type="molecule type" value="Genomic_DNA"/>
</dbReference>
<name>A0A286UCS7_9AGAM</name>
<keyword evidence="5" id="KW-1185">Reference proteome</keyword>
<evidence type="ECO:0000259" key="3">
    <source>
        <dbReference type="PROSITE" id="PS50894"/>
    </source>
</evidence>
<keyword evidence="1" id="KW-0597">Phosphoprotein</keyword>
<gene>
    <name evidence="4" type="ORF">PNOK_0737900</name>
</gene>
<reference evidence="4 5" key="1">
    <citation type="journal article" date="2017" name="Mol. Ecol.">
        <title>Comparative and population genomic landscape of Phellinus noxius: A hypervariable fungus causing root rot in trees.</title>
        <authorList>
            <person name="Chung C.L."/>
            <person name="Lee T.J."/>
            <person name="Akiba M."/>
            <person name="Lee H.H."/>
            <person name="Kuo T.H."/>
            <person name="Liu D."/>
            <person name="Ke H.M."/>
            <person name="Yokoi T."/>
            <person name="Roa M.B."/>
            <person name="Lu M.J."/>
            <person name="Chang Y.Y."/>
            <person name="Ann P.J."/>
            <person name="Tsai J.N."/>
            <person name="Chen C.Y."/>
            <person name="Tzean S.S."/>
            <person name="Ota Y."/>
            <person name="Hattori T."/>
            <person name="Sahashi N."/>
            <person name="Liou R.F."/>
            <person name="Kikuchi T."/>
            <person name="Tsai I.J."/>
        </authorList>
    </citation>
    <scope>NUCLEOTIDE SEQUENCE [LARGE SCALE GENOMIC DNA]</scope>
    <source>
        <strain evidence="4 5">FFPRI411160</strain>
    </source>
</reference>
<dbReference type="GO" id="GO:0043424">
    <property type="term" value="F:protein histidine kinase binding"/>
    <property type="evidence" value="ECO:0007669"/>
    <property type="project" value="InterPro"/>
</dbReference>
<evidence type="ECO:0000256" key="2">
    <source>
        <dbReference type="SAM" id="MobiDB-lite"/>
    </source>
</evidence>
<dbReference type="AlphaFoldDB" id="A0A286UCS7"/>